<proteinExistence type="predicted"/>
<keyword evidence="3" id="KW-0804">Transcription</keyword>
<dbReference type="SUPFAM" id="SSF46689">
    <property type="entry name" value="Homeodomain-like"/>
    <property type="match status" value="1"/>
</dbReference>
<comment type="caution">
    <text evidence="5">The sequence shown here is derived from an EMBL/GenBank/DDBJ whole genome shotgun (WGS) entry which is preliminary data.</text>
</comment>
<dbReference type="InterPro" id="IPR018060">
    <property type="entry name" value="HTH_AraC"/>
</dbReference>
<dbReference type="Proteomes" id="UP001168640">
    <property type="component" value="Unassembled WGS sequence"/>
</dbReference>
<dbReference type="InterPro" id="IPR009057">
    <property type="entry name" value="Homeodomain-like_sf"/>
</dbReference>
<evidence type="ECO:0000313" key="5">
    <source>
        <dbReference type="EMBL" id="MDO3720517.1"/>
    </source>
</evidence>
<reference evidence="5" key="1">
    <citation type="submission" date="2023-07" db="EMBL/GenBank/DDBJ databases">
        <title>Marinobacter sp. chi1 genome sequencing and assembly.</title>
        <authorList>
            <person name="Park S."/>
        </authorList>
    </citation>
    <scope>NUCLEOTIDE SEQUENCE</scope>
    <source>
        <strain evidence="5">Chi1</strain>
    </source>
</reference>
<evidence type="ECO:0000256" key="1">
    <source>
        <dbReference type="ARBA" id="ARBA00023015"/>
    </source>
</evidence>
<evidence type="ECO:0000256" key="2">
    <source>
        <dbReference type="ARBA" id="ARBA00023125"/>
    </source>
</evidence>
<dbReference type="PANTHER" id="PTHR47894:SF4">
    <property type="entry name" value="HTH-TYPE TRANSCRIPTIONAL REGULATOR GADX"/>
    <property type="match status" value="1"/>
</dbReference>
<dbReference type="Pfam" id="PF12833">
    <property type="entry name" value="HTH_18"/>
    <property type="match status" value="1"/>
</dbReference>
<keyword evidence="2" id="KW-0238">DNA-binding</keyword>
<sequence>MTHLIRATNLRGFDQLVRLRGGDPLPLLGKYRIPPAEHRDDRSFIVYRHLSALLEDTALELNYPEFGLKLAEYQGMDILGPVSVIARSADTVGDAINSIARYLHLHSPALGLSKTVEGSGDDQRVRFAFLIDDADAGGYRPQAYELSLSNSMQAMKLLCGECFDPLSVHFKHPRAGAEAAYREVFHCTPHFNDSWCGFCLSPDVFDIPLASADHQTWQLAEQYLASQQAPNAMTLAEDVTRLVNTLLPTGKCSSETIASHLNMHKRTLQRRLGQEGVTYEQLLNEERQKLARHYLAEPNLKLSQIAGLLGYSEQSAFNRACKDWFGVTPRTFRQQITEDSLQSLGQ</sequence>
<name>A0ABT8VWZ9_9GAMM</name>
<organism evidence="5 6">
    <name type="scientific">Marinobacter suaedae</name>
    <dbReference type="NCBI Taxonomy" id="3057675"/>
    <lineage>
        <taxon>Bacteria</taxon>
        <taxon>Pseudomonadati</taxon>
        <taxon>Pseudomonadota</taxon>
        <taxon>Gammaproteobacteria</taxon>
        <taxon>Pseudomonadales</taxon>
        <taxon>Marinobacteraceae</taxon>
        <taxon>Marinobacter</taxon>
    </lineage>
</organism>
<keyword evidence="1" id="KW-0805">Transcription regulation</keyword>
<dbReference type="Gene3D" id="1.10.10.60">
    <property type="entry name" value="Homeodomain-like"/>
    <property type="match status" value="1"/>
</dbReference>
<evidence type="ECO:0000259" key="4">
    <source>
        <dbReference type="PROSITE" id="PS01124"/>
    </source>
</evidence>
<dbReference type="PANTHER" id="PTHR47894">
    <property type="entry name" value="HTH-TYPE TRANSCRIPTIONAL REGULATOR GADX"/>
    <property type="match status" value="1"/>
</dbReference>
<gene>
    <name evidence="5" type="ORF">QVZ43_02215</name>
</gene>
<protein>
    <submittedName>
        <fullName evidence="5">AraC family transcriptional regulator</fullName>
    </submittedName>
</protein>
<feature type="domain" description="HTH araC/xylS-type" evidence="4">
    <location>
        <begin position="237"/>
        <end position="335"/>
    </location>
</feature>
<evidence type="ECO:0000256" key="3">
    <source>
        <dbReference type="ARBA" id="ARBA00023163"/>
    </source>
</evidence>
<dbReference type="SMART" id="SM00342">
    <property type="entry name" value="HTH_ARAC"/>
    <property type="match status" value="1"/>
</dbReference>
<evidence type="ECO:0000313" key="6">
    <source>
        <dbReference type="Proteomes" id="UP001168640"/>
    </source>
</evidence>
<dbReference type="PROSITE" id="PS01124">
    <property type="entry name" value="HTH_ARAC_FAMILY_2"/>
    <property type="match status" value="1"/>
</dbReference>
<keyword evidence="6" id="KW-1185">Reference proteome</keyword>
<dbReference type="InterPro" id="IPR032687">
    <property type="entry name" value="AraC-type_N"/>
</dbReference>
<dbReference type="EMBL" id="JAUMIS010000001">
    <property type="protein sequence ID" value="MDO3720517.1"/>
    <property type="molecule type" value="Genomic_DNA"/>
</dbReference>
<accession>A0ABT8VWZ9</accession>
<dbReference type="Pfam" id="PF12625">
    <property type="entry name" value="Arabinose_bd"/>
    <property type="match status" value="1"/>
</dbReference>
<dbReference type="RefSeq" id="WP_302908699.1">
    <property type="nucleotide sequence ID" value="NZ_JAUMIS010000001.1"/>
</dbReference>